<keyword evidence="2" id="KW-1185">Reference proteome</keyword>
<proteinExistence type="predicted"/>
<organism evidence="1 2">
    <name type="scientific">Plectosphaerella plurivora</name>
    <dbReference type="NCBI Taxonomy" id="936078"/>
    <lineage>
        <taxon>Eukaryota</taxon>
        <taxon>Fungi</taxon>
        <taxon>Dikarya</taxon>
        <taxon>Ascomycota</taxon>
        <taxon>Pezizomycotina</taxon>
        <taxon>Sordariomycetes</taxon>
        <taxon>Hypocreomycetidae</taxon>
        <taxon>Glomerellales</taxon>
        <taxon>Plectosphaerellaceae</taxon>
        <taxon>Plectosphaerella</taxon>
    </lineage>
</organism>
<gene>
    <name evidence="1" type="ORF">F5X68DRAFT_196468</name>
</gene>
<dbReference type="EMBL" id="JAGSXJ010000001">
    <property type="protein sequence ID" value="KAH6696997.1"/>
    <property type="molecule type" value="Genomic_DNA"/>
</dbReference>
<comment type="caution">
    <text evidence="1">The sequence shown here is derived from an EMBL/GenBank/DDBJ whole genome shotgun (WGS) entry which is preliminary data.</text>
</comment>
<evidence type="ECO:0000313" key="1">
    <source>
        <dbReference type="EMBL" id="KAH6696997.1"/>
    </source>
</evidence>
<sequence length="141" mass="14554">MSRERVRYVTTVLSAGILDVAAALQPPPLPLAYLGRSIAAAVYRSLSPPCVAESSVRRQQAGCVACDLACTGPVVTGEQRAWQGVGSAGDQAAQGMSVLLGSVFGMSGAGCTRGKIEAASPGRPQATWWVESPGCRPVPLR</sequence>
<accession>A0A9P8VMR7</accession>
<name>A0A9P8VMR7_9PEZI</name>
<protein>
    <submittedName>
        <fullName evidence="1">Uncharacterized protein</fullName>
    </submittedName>
</protein>
<dbReference type="AlphaFoldDB" id="A0A9P8VMR7"/>
<reference evidence="1" key="1">
    <citation type="journal article" date="2021" name="Nat. Commun.">
        <title>Genetic determinants of endophytism in the Arabidopsis root mycobiome.</title>
        <authorList>
            <person name="Mesny F."/>
            <person name="Miyauchi S."/>
            <person name="Thiergart T."/>
            <person name="Pickel B."/>
            <person name="Atanasova L."/>
            <person name="Karlsson M."/>
            <person name="Huettel B."/>
            <person name="Barry K.W."/>
            <person name="Haridas S."/>
            <person name="Chen C."/>
            <person name="Bauer D."/>
            <person name="Andreopoulos W."/>
            <person name="Pangilinan J."/>
            <person name="LaButti K."/>
            <person name="Riley R."/>
            <person name="Lipzen A."/>
            <person name="Clum A."/>
            <person name="Drula E."/>
            <person name="Henrissat B."/>
            <person name="Kohler A."/>
            <person name="Grigoriev I.V."/>
            <person name="Martin F.M."/>
            <person name="Hacquard S."/>
        </authorList>
    </citation>
    <scope>NUCLEOTIDE SEQUENCE</scope>
    <source>
        <strain evidence="1">MPI-SDFR-AT-0117</strain>
    </source>
</reference>
<dbReference type="Proteomes" id="UP000770015">
    <property type="component" value="Unassembled WGS sequence"/>
</dbReference>
<evidence type="ECO:0000313" key="2">
    <source>
        <dbReference type="Proteomes" id="UP000770015"/>
    </source>
</evidence>